<dbReference type="InterPro" id="IPR049492">
    <property type="entry name" value="BD-FAE-like_dom"/>
</dbReference>
<dbReference type="PANTHER" id="PTHR48081:SF9">
    <property type="entry name" value="CARBOXYLESTERASE"/>
    <property type="match status" value="1"/>
</dbReference>
<dbReference type="Pfam" id="PF20434">
    <property type="entry name" value="BD-FAE"/>
    <property type="match status" value="1"/>
</dbReference>
<evidence type="ECO:0000313" key="4">
    <source>
        <dbReference type="Proteomes" id="UP001526246"/>
    </source>
</evidence>
<dbReference type="InterPro" id="IPR029058">
    <property type="entry name" value="AB_hydrolase_fold"/>
</dbReference>
<dbReference type="PANTHER" id="PTHR48081">
    <property type="entry name" value="AB HYDROLASE SUPERFAMILY PROTEIN C4A8.06C"/>
    <property type="match status" value="1"/>
</dbReference>
<reference evidence="3 4" key="1">
    <citation type="submission" date="2022-10" db="EMBL/GenBank/DDBJ databases">
        <title>Sphingomonas sp.</title>
        <authorList>
            <person name="Jin C."/>
        </authorList>
    </citation>
    <scope>NUCLEOTIDE SEQUENCE [LARGE SCALE GENOMIC DNA]</scope>
    <source>
        <strain evidence="3 4">BN140010</strain>
    </source>
</reference>
<evidence type="ECO:0000313" key="3">
    <source>
        <dbReference type="EMBL" id="MCW3796345.1"/>
    </source>
</evidence>
<organism evidence="3 4">
    <name type="scientific">Sphingomonas arvum</name>
    <dbReference type="NCBI Taxonomy" id="2992113"/>
    <lineage>
        <taxon>Bacteria</taxon>
        <taxon>Pseudomonadati</taxon>
        <taxon>Pseudomonadota</taxon>
        <taxon>Alphaproteobacteria</taxon>
        <taxon>Sphingomonadales</taxon>
        <taxon>Sphingomonadaceae</taxon>
        <taxon>Sphingomonas</taxon>
    </lineage>
</organism>
<evidence type="ECO:0000259" key="2">
    <source>
        <dbReference type="Pfam" id="PF20434"/>
    </source>
</evidence>
<feature type="domain" description="BD-FAE-like" evidence="2">
    <location>
        <begin position="62"/>
        <end position="253"/>
    </location>
</feature>
<dbReference type="SUPFAM" id="SSF53474">
    <property type="entry name" value="alpha/beta-Hydrolases"/>
    <property type="match status" value="1"/>
</dbReference>
<protein>
    <submittedName>
        <fullName evidence="3">Alpha/beta hydrolase</fullName>
    </submittedName>
</protein>
<dbReference type="GO" id="GO:0016787">
    <property type="term" value="F:hydrolase activity"/>
    <property type="evidence" value="ECO:0007669"/>
    <property type="project" value="UniProtKB-KW"/>
</dbReference>
<keyword evidence="1 3" id="KW-0378">Hydrolase</keyword>
<dbReference type="EMBL" id="JAPDOB010000001">
    <property type="protein sequence ID" value="MCW3796345.1"/>
    <property type="molecule type" value="Genomic_DNA"/>
</dbReference>
<dbReference type="Proteomes" id="UP001526246">
    <property type="component" value="Unassembled WGS sequence"/>
</dbReference>
<dbReference type="Gene3D" id="3.40.50.1820">
    <property type="entry name" value="alpha/beta hydrolase"/>
    <property type="match status" value="1"/>
</dbReference>
<proteinExistence type="predicted"/>
<accession>A0ABT3JC52</accession>
<keyword evidence="4" id="KW-1185">Reference proteome</keyword>
<dbReference type="InterPro" id="IPR050300">
    <property type="entry name" value="GDXG_lipolytic_enzyme"/>
</dbReference>
<name>A0ABT3JC52_9SPHN</name>
<dbReference type="RefSeq" id="WP_264880102.1">
    <property type="nucleotide sequence ID" value="NZ_JAPDOB010000001.1"/>
</dbReference>
<comment type="caution">
    <text evidence="3">The sequence shown here is derived from an EMBL/GenBank/DDBJ whole genome shotgun (WGS) entry which is preliminary data.</text>
</comment>
<sequence>MGKRPGKSKPKSLPTRLAEVLETRGWSPVTMLNRADRLLGARGGARLVGGGVRYGSHDRHLLDIWAPPSKLAEPEGGWPVVVFFYGGGWHSGHRADYGFAAAAFAEAGFLSIVPDYRLAPAVRYPGFLWDAALALRWVVKNIAGHGGNPDRIALSGHSAGAYIGAMLALDTRWLDGVHLPADTIKGAALISGPYDFAPFREYRGRAAFAHWPDPVETQPITHVRADAPPILLLHGQSDRLVYAKNSRVLAARLEALGAPVVLNIYPQANHVDPLIALSRPFRSRLPVLEDAVTFLRSATALPTSASE</sequence>
<evidence type="ECO:0000256" key="1">
    <source>
        <dbReference type="ARBA" id="ARBA00022801"/>
    </source>
</evidence>
<gene>
    <name evidence="3" type="ORF">OMW55_00780</name>
</gene>